<dbReference type="GO" id="GO:0033617">
    <property type="term" value="P:mitochondrial respiratory chain complex IV assembly"/>
    <property type="evidence" value="ECO:0007669"/>
    <property type="project" value="InterPro"/>
</dbReference>
<keyword evidence="2" id="KW-1185">Reference proteome</keyword>
<dbReference type="InterPro" id="IPR039870">
    <property type="entry name" value="Coa4-like"/>
</dbReference>
<dbReference type="PANTHER" id="PTHR13639">
    <property type="entry name" value="CYTOCHROME C OXIDASE ASSEMBLY FACTOR 4 HOMOLOG, MITOCHONDRIAL"/>
    <property type="match status" value="1"/>
</dbReference>
<organism evidence="1 2">
    <name type="scientific">Gigaspora margarita</name>
    <dbReference type="NCBI Taxonomy" id="4874"/>
    <lineage>
        <taxon>Eukaryota</taxon>
        <taxon>Fungi</taxon>
        <taxon>Fungi incertae sedis</taxon>
        <taxon>Mucoromycota</taxon>
        <taxon>Glomeromycotina</taxon>
        <taxon>Glomeromycetes</taxon>
        <taxon>Diversisporales</taxon>
        <taxon>Gigasporaceae</taxon>
        <taxon>Gigaspora</taxon>
    </lineage>
</organism>
<dbReference type="OrthoDB" id="5586401at2759"/>
<sequence length="81" mass="9916">MVSPTQTEETKSVERLSNHQEQFDEYENIVRNTGCYQENQELQLCFTDKHDWRLCKVELEKFKECWKNNKKKHSDEFDSRQ</sequence>
<reference evidence="1 2" key="1">
    <citation type="journal article" date="2019" name="Environ. Microbiol.">
        <title>At the nexus of three kingdoms: the genome of the mycorrhizal fungus Gigaspora margarita provides insights into plant, endobacterial and fungal interactions.</title>
        <authorList>
            <person name="Venice F."/>
            <person name="Ghignone S."/>
            <person name="Salvioli di Fossalunga A."/>
            <person name="Amselem J."/>
            <person name="Novero M."/>
            <person name="Xianan X."/>
            <person name="Sedzielewska Toro K."/>
            <person name="Morin E."/>
            <person name="Lipzen A."/>
            <person name="Grigoriev I.V."/>
            <person name="Henrissat B."/>
            <person name="Martin F.M."/>
            <person name="Bonfante P."/>
        </authorList>
    </citation>
    <scope>NUCLEOTIDE SEQUENCE [LARGE SCALE GENOMIC DNA]</scope>
    <source>
        <strain evidence="1 2">BEG34</strain>
    </source>
</reference>
<dbReference type="GO" id="GO:0005758">
    <property type="term" value="C:mitochondrial intermembrane space"/>
    <property type="evidence" value="ECO:0007669"/>
    <property type="project" value="InterPro"/>
</dbReference>
<dbReference type="AlphaFoldDB" id="A0A8H3WVV7"/>
<gene>
    <name evidence="1" type="ORF">F8M41_014051</name>
</gene>
<evidence type="ECO:0000313" key="2">
    <source>
        <dbReference type="Proteomes" id="UP000439903"/>
    </source>
</evidence>
<dbReference type="PANTHER" id="PTHR13639:SF2">
    <property type="entry name" value="CYTOCHROME C OXIDASE ASSEMBLY FACTOR 4 HOMOLOG, MITOCHONDRIAL"/>
    <property type="match status" value="1"/>
</dbReference>
<accession>A0A8H3WVV7</accession>
<name>A0A8H3WVV7_GIGMA</name>
<protein>
    <submittedName>
        <fullName evidence="1">Mitochondrial respiratory chain complex assembly protein</fullName>
    </submittedName>
</protein>
<dbReference type="Proteomes" id="UP000439903">
    <property type="component" value="Unassembled WGS sequence"/>
</dbReference>
<comment type="caution">
    <text evidence="1">The sequence shown here is derived from an EMBL/GenBank/DDBJ whole genome shotgun (WGS) entry which is preliminary data.</text>
</comment>
<dbReference type="EMBL" id="WTPW01002860">
    <property type="protein sequence ID" value="KAF0362126.1"/>
    <property type="molecule type" value="Genomic_DNA"/>
</dbReference>
<proteinExistence type="predicted"/>
<evidence type="ECO:0000313" key="1">
    <source>
        <dbReference type="EMBL" id="KAF0362126.1"/>
    </source>
</evidence>